<name>A0ABS3J993_9HYPH</name>
<dbReference type="InterPro" id="IPR006311">
    <property type="entry name" value="TAT_signal"/>
</dbReference>
<evidence type="ECO:0000256" key="1">
    <source>
        <dbReference type="ARBA" id="ARBA00004418"/>
    </source>
</evidence>
<dbReference type="Proteomes" id="UP000664288">
    <property type="component" value="Unassembled WGS sequence"/>
</dbReference>
<keyword evidence="3" id="KW-0732">Signal</keyword>
<dbReference type="InterPro" id="IPR001188">
    <property type="entry name" value="Sperm_putr-bd"/>
</dbReference>
<gene>
    <name evidence="5" type="ORF">J1C47_21540</name>
</gene>
<evidence type="ECO:0000256" key="2">
    <source>
        <dbReference type="ARBA" id="ARBA00022448"/>
    </source>
</evidence>
<dbReference type="Gene3D" id="3.40.190.10">
    <property type="entry name" value="Periplasmic binding protein-like II"/>
    <property type="match status" value="2"/>
</dbReference>
<dbReference type="PANTHER" id="PTHR30222">
    <property type="entry name" value="SPERMIDINE/PUTRESCINE-BINDING PERIPLASMIC PROTEIN"/>
    <property type="match status" value="1"/>
</dbReference>
<evidence type="ECO:0000313" key="5">
    <source>
        <dbReference type="EMBL" id="MBO0906242.1"/>
    </source>
</evidence>
<dbReference type="SUPFAM" id="SSF53850">
    <property type="entry name" value="Periplasmic binding protein-like II"/>
    <property type="match status" value="1"/>
</dbReference>
<dbReference type="PRINTS" id="PR00909">
    <property type="entry name" value="SPERMDNBNDNG"/>
</dbReference>
<dbReference type="InterPro" id="IPR006059">
    <property type="entry name" value="SBP"/>
</dbReference>
<keyword evidence="2" id="KW-0813">Transport</keyword>
<dbReference type="Pfam" id="PF13416">
    <property type="entry name" value="SBP_bac_8"/>
    <property type="match status" value="1"/>
</dbReference>
<dbReference type="PANTHER" id="PTHR30222:SF17">
    <property type="entry name" value="SPERMIDINE_PUTRESCINE-BINDING PERIPLASMIC PROTEIN"/>
    <property type="match status" value="1"/>
</dbReference>
<dbReference type="EMBL" id="JAFMPY010000035">
    <property type="protein sequence ID" value="MBO0906242.1"/>
    <property type="molecule type" value="Genomic_DNA"/>
</dbReference>
<comment type="subcellular location">
    <subcellularLocation>
        <location evidence="1">Periplasm</location>
    </subcellularLocation>
</comment>
<evidence type="ECO:0000256" key="3">
    <source>
        <dbReference type="ARBA" id="ARBA00022729"/>
    </source>
</evidence>
<dbReference type="RefSeq" id="WP_207352874.1">
    <property type="nucleotide sequence ID" value="NZ_JAFMPY010000035.1"/>
</dbReference>
<proteinExistence type="predicted"/>
<accession>A0ABS3J993</accession>
<keyword evidence="6" id="KW-1185">Reference proteome</keyword>
<keyword evidence="4" id="KW-0574">Periplasm</keyword>
<comment type="caution">
    <text evidence="5">The sequence shown here is derived from an EMBL/GenBank/DDBJ whole genome shotgun (WGS) entry which is preliminary data.</text>
</comment>
<reference evidence="5 6" key="1">
    <citation type="submission" date="2021-03" db="EMBL/GenBank/DDBJ databases">
        <title>Whole genome sequence of Jiella sp. MQZ13P-4.</title>
        <authorList>
            <person name="Tuo L."/>
        </authorList>
    </citation>
    <scope>NUCLEOTIDE SEQUENCE [LARGE SCALE GENOMIC DNA]</scope>
    <source>
        <strain evidence="5 6">MQZ13P-4</strain>
    </source>
</reference>
<protein>
    <submittedName>
        <fullName evidence="5">Extracellular solute-binding protein</fullName>
    </submittedName>
</protein>
<evidence type="ECO:0000256" key="4">
    <source>
        <dbReference type="ARBA" id="ARBA00022764"/>
    </source>
</evidence>
<organism evidence="5 6">
    <name type="scientific">Jiella sonneratiae</name>
    <dbReference type="NCBI Taxonomy" id="2816856"/>
    <lineage>
        <taxon>Bacteria</taxon>
        <taxon>Pseudomonadati</taxon>
        <taxon>Pseudomonadota</taxon>
        <taxon>Alphaproteobacteria</taxon>
        <taxon>Hyphomicrobiales</taxon>
        <taxon>Aurantimonadaceae</taxon>
        <taxon>Jiella</taxon>
    </lineage>
</organism>
<dbReference type="PROSITE" id="PS51318">
    <property type="entry name" value="TAT"/>
    <property type="match status" value="1"/>
</dbReference>
<evidence type="ECO:0000313" key="6">
    <source>
        <dbReference type="Proteomes" id="UP000664288"/>
    </source>
</evidence>
<sequence length="388" mass="43185">MAQDDMKTGTALVGEAARRFSRRILLKNAAALGVAAASGPLYVKRAFASSGELNILCWTDELPDPVLSDFKAATGITVKKTPFSSNEEQINKMQATLGQGFDLCMPSFNRAKDFQFLEVLKPFDESRIDASAYLPSLLKASSDLWTWDGLYHLPHVWGTEALAWNTDANKLTYADSSYGLLWDPKYAGKVEMRTYSGLLGLGLWMDATGKLSTNRMLDSYKDEATMRKIYDELTAYAVAHKSQIRQFWDSTDSIQAGFRENGCTMGQTWDGPVKAMIKNGEPMVFMAPKEGALTWMDGFALSTAAENLDEVYAFLDYIEKPEVAGKIAALSNYNAVIKGADAFVPEADKKLFRASYPEDSLDKLWWYPPAPAWFNAIRNQYAEKFQAA</sequence>